<dbReference type="Pfam" id="PF02775">
    <property type="entry name" value="TPP_enzyme_C"/>
    <property type="match status" value="1"/>
</dbReference>
<dbReference type="SUPFAM" id="SSF52518">
    <property type="entry name" value="Thiamin diphosphate-binding fold (THDP-binding)"/>
    <property type="match status" value="2"/>
</dbReference>
<feature type="domain" description="Thiamine pyrophosphate enzyme N-terminal TPP-binding" evidence="6">
    <location>
        <begin position="11"/>
        <end position="119"/>
    </location>
</feature>
<dbReference type="PANTHER" id="PTHR42818:SF1">
    <property type="entry name" value="SULFOPYRUVATE DECARBOXYLASE"/>
    <property type="match status" value="1"/>
</dbReference>
<dbReference type="PROSITE" id="PS00187">
    <property type="entry name" value="TPP_ENZYMES"/>
    <property type="match status" value="1"/>
</dbReference>
<dbReference type="PANTHER" id="PTHR42818">
    <property type="entry name" value="SULFOPYRUVATE DECARBOXYLASE SUBUNIT ALPHA"/>
    <property type="match status" value="1"/>
</dbReference>
<dbReference type="EMBL" id="CP070499">
    <property type="protein sequence ID" value="QSB15224.1"/>
    <property type="molecule type" value="Genomic_DNA"/>
</dbReference>
<dbReference type="RefSeq" id="WP_239677405.1">
    <property type="nucleotide sequence ID" value="NZ_CP070499.1"/>
</dbReference>
<dbReference type="InterPro" id="IPR000399">
    <property type="entry name" value="TPP-bd_CS"/>
</dbReference>
<accession>A0A895YBN6</accession>
<dbReference type="Pfam" id="PF02776">
    <property type="entry name" value="TPP_enzyme_N"/>
    <property type="match status" value="1"/>
</dbReference>
<feature type="compositionally biased region" description="Basic and acidic residues" evidence="4">
    <location>
        <begin position="177"/>
        <end position="194"/>
    </location>
</feature>
<dbReference type="KEGG" id="nhy:JQS43_02330"/>
<dbReference type="InterPro" id="IPR012001">
    <property type="entry name" value="Thiamin_PyroP_enz_TPP-bd_dom"/>
</dbReference>
<organism evidence="7 8">
    <name type="scientific">Natronosporangium hydrolyticum</name>
    <dbReference type="NCBI Taxonomy" id="2811111"/>
    <lineage>
        <taxon>Bacteria</taxon>
        <taxon>Bacillati</taxon>
        <taxon>Actinomycetota</taxon>
        <taxon>Actinomycetes</taxon>
        <taxon>Micromonosporales</taxon>
        <taxon>Micromonosporaceae</taxon>
        <taxon>Natronosporangium</taxon>
    </lineage>
</organism>
<feature type="domain" description="Thiamine pyrophosphate enzyme TPP-binding" evidence="5">
    <location>
        <begin position="245"/>
        <end position="358"/>
    </location>
</feature>
<dbReference type="GO" id="GO:0033980">
    <property type="term" value="F:phosphonopyruvate decarboxylase activity"/>
    <property type="evidence" value="ECO:0007669"/>
    <property type="project" value="UniProtKB-EC"/>
</dbReference>
<keyword evidence="2" id="KW-0786">Thiamine pyrophosphate</keyword>
<gene>
    <name evidence="7" type="primary">aepY</name>
    <name evidence="7" type="ORF">JQS43_02330</name>
</gene>
<dbReference type="InterPro" id="IPR017684">
    <property type="entry name" value="Phosphono-pyrv_decarboxylase"/>
</dbReference>
<dbReference type="InterPro" id="IPR011766">
    <property type="entry name" value="TPP_enzyme_TPP-bd"/>
</dbReference>
<sequence length="391" mass="40826">MIDPARFLADLSAHGVSFYTGVPDSLLKHLNTEIMQTLPPEQHVIAANEGAAVGIALGHYLRTGAPAAVYLQNSGFGNLVNPLLSLADPAVYGVPMVLVIGWRGQPGVPDEPQHVTQGRVMTALLDAMELPWSVLPTEPGAATEAVADAVRSAVARSGPSVLLVEKNTFTAPAALPADHERVDGPTGRVDEPAHDRRVSREEALTGLVAAVGAGPVIVATTGMLSRELFELRARTGADGDTDFLTVGGMGHACSIALGVAMREPTREVWCFDGDGALLMHLGSLAVIAQQAPPRLFHVVFNNGVHDSVGGQPTAIDVVDVAAAARGLGYRHAEPVTEPGDVPAAVARMRATGGPSLLELRVRPGSRPDLGRPTRTPAQSRDAFMAALAGQR</sequence>
<keyword evidence="8" id="KW-1185">Reference proteome</keyword>
<keyword evidence="3 7" id="KW-0456">Lyase</keyword>
<protein>
    <submittedName>
        <fullName evidence="7">Phosphonopyruvate decarboxylase</fullName>
        <ecNumber evidence="7">4.1.1.82</ecNumber>
    </submittedName>
</protein>
<evidence type="ECO:0000313" key="8">
    <source>
        <dbReference type="Proteomes" id="UP000662857"/>
    </source>
</evidence>
<evidence type="ECO:0000256" key="3">
    <source>
        <dbReference type="ARBA" id="ARBA00023239"/>
    </source>
</evidence>
<keyword evidence="1" id="KW-0210">Decarboxylase</keyword>
<feature type="region of interest" description="Disordered" evidence="4">
    <location>
        <begin position="174"/>
        <end position="194"/>
    </location>
</feature>
<dbReference type="Gene3D" id="3.40.50.970">
    <property type="match status" value="2"/>
</dbReference>
<evidence type="ECO:0000259" key="5">
    <source>
        <dbReference type="Pfam" id="PF02775"/>
    </source>
</evidence>
<evidence type="ECO:0000256" key="2">
    <source>
        <dbReference type="ARBA" id="ARBA00023052"/>
    </source>
</evidence>
<dbReference type="GO" id="GO:0000287">
    <property type="term" value="F:magnesium ion binding"/>
    <property type="evidence" value="ECO:0007669"/>
    <property type="project" value="InterPro"/>
</dbReference>
<dbReference type="CDD" id="cd07035">
    <property type="entry name" value="TPP_PYR_POX_like"/>
    <property type="match status" value="1"/>
</dbReference>
<proteinExistence type="predicted"/>
<dbReference type="InterPro" id="IPR029061">
    <property type="entry name" value="THDP-binding"/>
</dbReference>
<name>A0A895YBN6_9ACTN</name>
<evidence type="ECO:0000313" key="7">
    <source>
        <dbReference type="EMBL" id="QSB15224.1"/>
    </source>
</evidence>
<dbReference type="Proteomes" id="UP000662857">
    <property type="component" value="Chromosome"/>
</dbReference>
<dbReference type="NCBIfam" id="TIGR03297">
    <property type="entry name" value="Ppyr-DeCO2ase"/>
    <property type="match status" value="1"/>
</dbReference>
<reference evidence="7" key="1">
    <citation type="submission" date="2021-02" db="EMBL/GenBank/DDBJ databases">
        <title>Natrosporangium hydrolyticum gen. nov., sp. nov, a haloalkaliphilic actinobacterium from a soda solonchak soil.</title>
        <authorList>
            <person name="Sorokin D.Y."/>
            <person name="Khijniak T.V."/>
            <person name="Zakharycheva A.P."/>
            <person name="Boueva O.V."/>
            <person name="Ariskina E.V."/>
            <person name="Hahnke R.L."/>
            <person name="Bunk B."/>
            <person name="Sproer C."/>
            <person name="Schumann P."/>
            <person name="Evtushenko L.I."/>
            <person name="Kublanov I.V."/>
        </authorList>
    </citation>
    <scope>NUCLEOTIDE SEQUENCE</scope>
    <source>
        <strain evidence="7">DSM 106523</strain>
    </source>
</reference>
<dbReference type="GO" id="GO:0030976">
    <property type="term" value="F:thiamine pyrophosphate binding"/>
    <property type="evidence" value="ECO:0007669"/>
    <property type="project" value="InterPro"/>
</dbReference>
<dbReference type="AlphaFoldDB" id="A0A895YBN6"/>
<dbReference type="GO" id="GO:0032923">
    <property type="term" value="P:organic phosphonate biosynthetic process"/>
    <property type="evidence" value="ECO:0007669"/>
    <property type="project" value="InterPro"/>
</dbReference>
<evidence type="ECO:0000259" key="6">
    <source>
        <dbReference type="Pfam" id="PF02776"/>
    </source>
</evidence>
<evidence type="ECO:0000256" key="1">
    <source>
        <dbReference type="ARBA" id="ARBA00022793"/>
    </source>
</evidence>
<evidence type="ECO:0000256" key="4">
    <source>
        <dbReference type="SAM" id="MobiDB-lite"/>
    </source>
</evidence>
<dbReference type="InterPro" id="IPR051818">
    <property type="entry name" value="TPP_dependent_decarboxylase"/>
</dbReference>
<dbReference type="EC" id="4.1.1.82" evidence="7"/>